<dbReference type="InterPro" id="IPR011009">
    <property type="entry name" value="Kinase-like_dom_sf"/>
</dbReference>
<evidence type="ECO:0000256" key="6">
    <source>
        <dbReference type="ARBA" id="ARBA00022741"/>
    </source>
</evidence>
<comment type="caution">
    <text evidence="13">The sequence shown here is derived from an EMBL/GenBank/DDBJ whole genome shotgun (WGS) entry which is preliminary data.</text>
</comment>
<dbReference type="PROSITE" id="PS00109">
    <property type="entry name" value="PROTEIN_KINASE_TYR"/>
    <property type="match status" value="1"/>
</dbReference>
<keyword evidence="5" id="KW-0479">Metal-binding</keyword>
<keyword evidence="4" id="KW-0808">Transferase</keyword>
<evidence type="ECO:0000259" key="12">
    <source>
        <dbReference type="PROSITE" id="PS50011"/>
    </source>
</evidence>
<dbReference type="PROSITE" id="PS50011">
    <property type="entry name" value="PROTEIN_KINASE_DOM"/>
    <property type="match status" value="1"/>
</dbReference>
<dbReference type="InterPro" id="IPR000719">
    <property type="entry name" value="Prot_kinase_dom"/>
</dbReference>
<dbReference type="Gene3D" id="3.30.200.20">
    <property type="entry name" value="Phosphorylase Kinase, domain 1"/>
    <property type="match status" value="1"/>
</dbReference>
<dbReference type="InterPro" id="IPR051272">
    <property type="entry name" value="RIO-type_Ser/Thr_kinase"/>
</dbReference>
<dbReference type="SUPFAM" id="SSF56112">
    <property type="entry name" value="Protein kinase-like (PK-like)"/>
    <property type="match status" value="1"/>
</dbReference>
<dbReference type="CDD" id="cd05145">
    <property type="entry name" value="RIO1_like"/>
    <property type="match status" value="1"/>
</dbReference>
<dbReference type="RefSeq" id="WP_011406913.1">
    <property type="nucleotide sequence ID" value="NZ_CATZXA010000016.1"/>
</dbReference>
<dbReference type="Proteomes" id="UP000248557">
    <property type="component" value="Unassembled WGS sequence"/>
</dbReference>
<keyword evidence="7 13" id="KW-0418">Kinase</keyword>
<dbReference type="InterPro" id="IPR018934">
    <property type="entry name" value="RIO_dom"/>
</dbReference>
<evidence type="ECO:0000256" key="11">
    <source>
        <dbReference type="ARBA" id="ARBA00048679"/>
    </source>
</evidence>
<keyword evidence="9" id="KW-0460">Magnesium</keyword>
<dbReference type="GO" id="GO:0004674">
    <property type="term" value="F:protein serine/threonine kinase activity"/>
    <property type="evidence" value="ECO:0007669"/>
    <property type="project" value="UniProtKB-KW"/>
</dbReference>
<dbReference type="OMA" id="EIRCAKV"/>
<evidence type="ECO:0000256" key="5">
    <source>
        <dbReference type="ARBA" id="ARBA00022723"/>
    </source>
</evidence>
<protein>
    <recommendedName>
        <fullName evidence="2">non-specific serine/threonine protein kinase</fullName>
        <ecNumber evidence="2">2.7.11.1</ecNumber>
    </recommendedName>
</protein>
<evidence type="ECO:0000256" key="9">
    <source>
        <dbReference type="ARBA" id="ARBA00022842"/>
    </source>
</evidence>
<evidence type="ECO:0000256" key="1">
    <source>
        <dbReference type="ARBA" id="ARBA00009196"/>
    </source>
</evidence>
<organism evidence="13 14">
    <name type="scientific">Methanosphaera stadtmanae</name>
    <dbReference type="NCBI Taxonomy" id="2317"/>
    <lineage>
        <taxon>Archaea</taxon>
        <taxon>Methanobacteriati</taxon>
        <taxon>Methanobacteriota</taxon>
        <taxon>Methanomada group</taxon>
        <taxon>Methanobacteria</taxon>
        <taxon>Methanobacteriales</taxon>
        <taxon>Methanobacteriaceae</taxon>
        <taxon>Methanosphaera</taxon>
    </lineage>
</organism>
<dbReference type="EMBL" id="NGJK01000081">
    <property type="protein sequence ID" value="RAP02633.1"/>
    <property type="molecule type" value="Genomic_DNA"/>
</dbReference>
<evidence type="ECO:0000313" key="14">
    <source>
        <dbReference type="Proteomes" id="UP000248557"/>
    </source>
</evidence>
<evidence type="ECO:0000256" key="2">
    <source>
        <dbReference type="ARBA" id="ARBA00012513"/>
    </source>
</evidence>
<name>A0A328PZE1_9EURY</name>
<dbReference type="GO" id="GO:0005524">
    <property type="term" value="F:ATP binding"/>
    <property type="evidence" value="ECO:0007669"/>
    <property type="project" value="UniProtKB-KW"/>
</dbReference>
<evidence type="ECO:0000256" key="7">
    <source>
        <dbReference type="ARBA" id="ARBA00022777"/>
    </source>
</evidence>
<evidence type="ECO:0000256" key="8">
    <source>
        <dbReference type="ARBA" id="ARBA00022840"/>
    </source>
</evidence>
<sequence>MNKHYIDADKQMRKLEETKRLKSVEDKQVSSEVFDDKTLKVLYKLANKGYIRSLNGVISTGKEANVFLGIDDDDNPVAVKIYRVMTLDFKKIKEYIAGDPRFKSHGNNTRQIITAWTQKEFKNLSRLYKLGLRVPEPYIAMENVLVMEYLEYSDDDNSAAPPLSKAKLDNASEVFEEIIDFMDVAYNKAHLVHGDLSRYNILLSHGHPYIIDVSQSTLDSHPSSRSLLERDIKNILYDSKKFKLNLTYEYVRNRIIKND</sequence>
<dbReference type="Gene3D" id="1.10.510.10">
    <property type="entry name" value="Transferase(Phosphotransferase) domain 1"/>
    <property type="match status" value="1"/>
</dbReference>
<proteinExistence type="inferred from homology"/>
<dbReference type="GO" id="GO:0046872">
    <property type="term" value="F:metal ion binding"/>
    <property type="evidence" value="ECO:0007669"/>
    <property type="project" value="UniProtKB-KW"/>
</dbReference>
<accession>A0A328PZE1</accession>
<dbReference type="SMART" id="SM00090">
    <property type="entry name" value="RIO"/>
    <property type="match status" value="1"/>
</dbReference>
<dbReference type="PANTHER" id="PTHR45723">
    <property type="entry name" value="SERINE/THREONINE-PROTEIN KINASE RIO1"/>
    <property type="match status" value="1"/>
</dbReference>
<reference evidence="13 14" key="1">
    <citation type="submission" date="2017-05" db="EMBL/GenBank/DDBJ databases">
        <title>Host range expansion of the Methanosphaera genus to humans and monogastric animals involves recent and extensive reduction in genome content.</title>
        <authorList>
            <person name="Hoedt E.C."/>
            <person name="Volmer J.G."/>
            <person name="Parks D.H."/>
            <person name="Rosewarne C.P."/>
            <person name="Denman S.E."/>
            <person name="Mcsweeney C.S."/>
            <person name="O Cuiv P."/>
            <person name="Hugenholtz P."/>
            <person name="Tyson G.W."/>
            <person name="Morrison M."/>
        </authorList>
    </citation>
    <scope>NUCLEOTIDE SEQUENCE [LARGE SCALE GENOMIC DNA]</scope>
    <source>
        <strain evidence="13 14">PA5</strain>
    </source>
</reference>
<evidence type="ECO:0000256" key="4">
    <source>
        <dbReference type="ARBA" id="ARBA00022679"/>
    </source>
</evidence>
<evidence type="ECO:0000256" key="3">
    <source>
        <dbReference type="ARBA" id="ARBA00022527"/>
    </source>
</evidence>
<dbReference type="Pfam" id="PF01163">
    <property type="entry name" value="RIO1"/>
    <property type="match status" value="1"/>
</dbReference>
<keyword evidence="6" id="KW-0547">Nucleotide-binding</keyword>
<dbReference type="AlphaFoldDB" id="A0A328PZE1"/>
<gene>
    <name evidence="13" type="ORF">CA615_06650</name>
</gene>
<dbReference type="GeneID" id="3855660"/>
<keyword evidence="8" id="KW-0067">ATP-binding</keyword>
<feature type="domain" description="Protein kinase" evidence="12">
    <location>
        <begin position="52"/>
        <end position="259"/>
    </location>
</feature>
<comment type="similarity">
    <text evidence="1">Belongs to the protein kinase superfamily. RIO-type Ser/Thr kinase family.</text>
</comment>
<evidence type="ECO:0000256" key="10">
    <source>
        <dbReference type="ARBA" id="ARBA00047899"/>
    </source>
</evidence>
<comment type="catalytic activity">
    <reaction evidence="10">
        <text>L-threonyl-[protein] + ATP = O-phospho-L-threonyl-[protein] + ADP + H(+)</text>
        <dbReference type="Rhea" id="RHEA:46608"/>
        <dbReference type="Rhea" id="RHEA-COMP:11060"/>
        <dbReference type="Rhea" id="RHEA-COMP:11605"/>
        <dbReference type="ChEBI" id="CHEBI:15378"/>
        <dbReference type="ChEBI" id="CHEBI:30013"/>
        <dbReference type="ChEBI" id="CHEBI:30616"/>
        <dbReference type="ChEBI" id="CHEBI:61977"/>
        <dbReference type="ChEBI" id="CHEBI:456216"/>
        <dbReference type="EC" id="2.7.11.1"/>
    </reaction>
</comment>
<dbReference type="InterPro" id="IPR008266">
    <property type="entry name" value="Tyr_kinase_AS"/>
</dbReference>
<dbReference type="InterPro" id="IPR000687">
    <property type="entry name" value="RIO_kinase"/>
</dbReference>
<keyword evidence="3 13" id="KW-0723">Serine/threonine-protein kinase</keyword>
<evidence type="ECO:0000313" key="13">
    <source>
        <dbReference type="EMBL" id="RAP02633.1"/>
    </source>
</evidence>
<comment type="catalytic activity">
    <reaction evidence="11">
        <text>L-seryl-[protein] + ATP = O-phospho-L-seryl-[protein] + ADP + H(+)</text>
        <dbReference type="Rhea" id="RHEA:17989"/>
        <dbReference type="Rhea" id="RHEA-COMP:9863"/>
        <dbReference type="Rhea" id="RHEA-COMP:11604"/>
        <dbReference type="ChEBI" id="CHEBI:15378"/>
        <dbReference type="ChEBI" id="CHEBI:29999"/>
        <dbReference type="ChEBI" id="CHEBI:30616"/>
        <dbReference type="ChEBI" id="CHEBI:83421"/>
        <dbReference type="ChEBI" id="CHEBI:456216"/>
        <dbReference type="EC" id="2.7.11.1"/>
    </reaction>
</comment>
<dbReference type="EC" id="2.7.11.1" evidence="2"/>